<evidence type="ECO:0000313" key="3">
    <source>
        <dbReference type="EMBL" id="KUI64353.1"/>
    </source>
</evidence>
<protein>
    <submittedName>
        <fullName evidence="3">Uncharacterized protein</fullName>
    </submittedName>
</protein>
<feature type="signal peptide" evidence="2">
    <location>
        <begin position="1"/>
        <end position="20"/>
    </location>
</feature>
<accession>A0A194VK57</accession>
<feature type="region of interest" description="Disordered" evidence="1">
    <location>
        <begin position="208"/>
        <end position="238"/>
    </location>
</feature>
<reference evidence="3" key="1">
    <citation type="submission" date="2014-12" db="EMBL/GenBank/DDBJ databases">
        <title>Genome Sequence of Valsa Canker Pathogens Uncovers a Specific Adaption of Colonization on Woody Bark.</title>
        <authorList>
            <person name="Yin Z."/>
            <person name="Liu H."/>
            <person name="Gao X."/>
            <person name="Li Z."/>
            <person name="Song N."/>
            <person name="Ke X."/>
            <person name="Dai Q."/>
            <person name="Wu Y."/>
            <person name="Sun Y."/>
            <person name="Xu J.-R."/>
            <person name="Kang Z.K."/>
            <person name="Wang L."/>
            <person name="Huang L."/>
        </authorList>
    </citation>
    <scope>NUCLEOTIDE SEQUENCE [LARGE SCALE GENOMIC DNA]</scope>
    <source>
        <strain evidence="3">03-8</strain>
    </source>
</reference>
<feature type="compositionally biased region" description="Polar residues" evidence="1">
    <location>
        <begin position="288"/>
        <end position="299"/>
    </location>
</feature>
<sequence length="334" mass="35469">MIKSYFTLSLALVFITQCLAAYKPVQGTQSMTMVGSGSTASWIAELDMPDRFADTITFSELLEVANMGWNWLRTQPNAWTQDQNCLISALWVPGGKVFIGSIARGERLTKMKADGPTSAPVWWKAKTGTGNHAEDNVLYQFESRQTETDGQDGNGLLMATYGSFSGKADTVGEPVNPCSKCKITAKGLEVSYFDKNLVGLVKEPDNVAKRSAKKAKAPKKVTTSTKTTSSSKATSSVTTSSSKTTSVVIVHTTSTTSKTSSSQISSTGHTSSSSQTSSSRLTSDGPKTLSTVTTSAQSGSTIAEPTIEAVSFTYSLSDQTAVDKRFAAATIAAY</sequence>
<dbReference type="EMBL" id="KN796132">
    <property type="protein sequence ID" value="KUI64353.1"/>
    <property type="molecule type" value="Genomic_DNA"/>
</dbReference>
<dbReference type="AlphaFoldDB" id="A0A194VK57"/>
<feature type="chain" id="PRO_5008266586" evidence="2">
    <location>
        <begin position="21"/>
        <end position="334"/>
    </location>
</feature>
<keyword evidence="4" id="KW-1185">Reference proteome</keyword>
<evidence type="ECO:0000256" key="2">
    <source>
        <dbReference type="SAM" id="SignalP"/>
    </source>
</evidence>
<keyword evidence="2" id="KW-0732">Signal</keyword>
<feature type="compositionally biased region" description="Low complexity" evidence="1">
    <location>
        <begin position="220"/>
        <end position="238"/>
    </location>
</feature>
<feature type="region of interest" description="Disordered" evidence="1">
    <location>
        <begin position="258"/>
        <end position="299"/>
    </location>
</feature>
<dbReference type="OrthoDB" id="5232706at2759"/>
<proteinExistence type="predicted"/>
<feature type="compositionally biased region" description="Basic residues" evidence="1">
    <location>
        <begin position="210"/>
        <end position="219"/>
    </location>
</feature>
<dbReference type="Proteomes" id="UP000078559">
    <property type="component" value="Unassembled WGS sequence"/>
</dbReference>
<feature type="compositionally biased region" description="Low complexity" evidence="1">
    <location>
        <begin position="258"/>
        <end position="283"/>
    </location>
</feature>
<gene>
    <name evidence="3" type="ORF">VM1G_11164</name>
</gene>
<evidence type="ECO:0000256" key="1">
    <source>
        <dbReference type="SAM" id="MobiDB-lite"/>
    </source>
</evidence>
<organism evidence="3 4">
    <name type="scientific">Cytospora mali</name>
    <name type="common">Apple Valsa canker fungus</name>
    <name type="synonym">Valsa mali</name>
    <dbReference type="NCBI Taxonomy" id="578113"/>
    <lineage>
        <taxon>Eukaryota</taxon>
        <taxon>Fungi</taxon>
        <taxon>Dikarya</taxon>
        <taxon>Ascomycota</taxon>
        <taxon>Pezizomycotina</taxon>
        <taxon>Sordariomycetes</taxon>
        <taxon>Sordariomycetidae</taxon>
        <taxon>Diaporthales</taxon>
        <taxon>Cytosporaceae</taxon>
        <taxon>Cytospora</taxon>
    </lineage>
</organism>
<evidence type="ECO:0000313" key="4">
    <source>
        <dbReference type="Proteomes" id="UP000078559"/>
    </source>
</evidence>
<name>A0A194VK57_CYTMA</name>